<proteinExistence type="predicted"/>
<sequence length="163" mass="17134">MLQQEPNSHQAKIERIIQAPAGSTAWLDTQATAFSLSDRGKVFRCCINWASQTAQQPVQAAAASSSRESIAVVATEGQWRWLEQSNVMPSSLLALAQAAPDAADIFEVVRCKSKTATACAGAVAALAAKLQAPACDASKPVKRQRVHEDDCGAVPSVSSAVSI</sequence>
<protein>
    <submittedName>
        <fullName evidence="1">Uncharacterized protein</fullName>
    </submittedName>
</protein>
<accession>A0A7S2HT86</accession>
<dbReference type="EMBL" id="HBGS01064301">
    <property type="protein sequence ID" value="CAD9499488.1"/>
    <property type="molecule type" value="Transcribed_RNA"/>
</dbReference>
<evidence type="ECO:0000313" key="1">
    <source>
        <dbReference type="EMBL" id="CAD9499488.1"/>
    </source>
</evidence>
<organism evidence="1">
    <name type="scientific">Octactis speculum</name>
    <dbReference type="NCBI Taxonomy" id="3111310"/>
    <lineage>
        <taxon>Eukaryota</taxon>
        <taxon>Sar</taxon>
        <taxon>Stramenopiles</taxon>
        <taxon>Ochrophyta</taxon>
        <taxon>Dictyochophyceae</taxon>
        <taxon>Dictyochales</taxon>
        <taxon>Dictyochaceae</taxon>
        <taxon>Octactis</taxon>
    </lineage>
</organism>
<gene>
    <name evidence="1" type="ORF">DSPE1174_LOCUS33548</name>
</gene>
<dbReference type="AlphaFoldDB" id="A0A7S2HT86"/>
<name>A0A7S2HT86_9STRA</name>
<reference evidence="1" key="1">
    <citation type="submission" date="2021-01" db="EMBL/GenBank/DDBJ databases">
        <authorList>
            <person name="Corre E."/>
            <person name="Pelletier E."/>
            <person name="Niang G."/>
            <person name="Scheremetjew M."/>
            <person name="Finn R."/>
            <person name="Kale V."/>
            <person name="Holt S."/>
            <person name="Cochrane G."/>
            <person name="Meng A."/>
            <person name="Brown T."/>
            <person name="Cohen L."/>
        </authorList>
    </citation>
    <scope>NUCLEOTIDE SEQUENCE</scope>
    <source>
        <strain evidence="1">CCMP1381</strain>
    </source>
</reference>